<protein>
    <submittedName>
        <fullName evidence="2">Uncharacterized protein</fullName>
    </submittedName>
</protein>
<proteinExistence type="predicted"/>
<dbReference type="AlphaFoldDB" id="T0ZQM3"/>
<evidence type="ECO:0000313" key="2">
    <source>
        <dbReference type="EMBL" id="EQD46953.1"/>
    </source>
</evidence>
<feature type="compositionally biased region" description="Pro residues" evidence="1">
    <location>
        <begin position="49"/>
        <end position="58"/>
    </location>
</feature>
<name>T0ZQM3_9ZZZZ</name>
<sequence>MAILMLAILLFVYPEAEPADVAMVDISEAPVAKTMGIPKKRVRTGTRTVPPPSPVRDP</sequence>
<reference evidence="2" key="1">
    <citation type="submission" date="2013-08" db="EMBL/GenBank/DDBJ databases">
        <authorList>
            <person name="Mendez C."/>
            <person name="Richter M."/>
            <person name="Ferrer M."/>
            <person name="Sanchez J."/>
        </authorList>
    </citation>
    <scope>NUCLEOTIDE SEQUENCE</scope>
</reference>
<feature type="region of interest" description="Disordered" evidence="1">
    <location>
        <begin position="37"/>
        <end position="58"/>
    </location>
</feature>
<reference evidence="2" key="2">
    <citation type="journal article" date="2014" name="ISME J.">
        <title>Microbial stratification in low pH oxic and suboxic macroscopic growths along an acid mine drainage.</title>
        <authorList>
            <person name="Mendez-Garcia C."/>
            <person name="Mesa V."/>
            <person name="Sprenger R.R."/>
            <person name="Richter M."/>
            <person name="Diez M.S."/>
            <person name="Solano J."/>
            <person name="Bargiela R."/>
            <person name="Golyshina O.V."/>
            <person name="Manteca A."/>
            <person name="Ramos J.L."/>
            <person name="Gallego J.R."/>
            <person name="Llorente I."/>
            <person name="Martins Dos Santos V.A."/>
            <person name="Jensen O.N."/>
            <person name="Pelaez A.I."/>
            <person name="Sanchez J."/>
            <person name="Ferrer M."/>
        </authorList>
    </citation>
    <scope>NUCLEOTIDE SEQUENCE</scope>
</reference>
<accession>T0ZQM3</accession>
<feature type="non-terminal residue" evidence="2">
    <location>
        <position position="58"/>
    </location>
</feature>
<dbReference type="EMBL" id="AUZY01008231">
    <property type="protein sequence ID" value="EQD46953.1"/>
    <property type="molecule type" value="Genomic_DNA"/>
</dbReference>
<evidence type="ECO:0000256" key="1">
    <source>
        <dbReference type="SAM" id="MobiDB-lite"/>
    </source>
</evidence>
<comment type="caution">
    <text evidence="2">The sequence shown here is derived from an EMBL/GenBank/DDBJ whole genome shotgun (WGS) entry which is preliminary data.</text>
</comment>
<gene>
    <name evidence="2" type="ORF">B1B_12560</name>
</gene>
<organism evidence="2">
    <name type="scientific">mine drainage metagenome</name>
    <dbReference type="NCBI Taxonomy" id="410659"/>
    <lineage>
        <taxon>unclassified sequences</taxon>
        <taxon>metagenomes</taxon>
        <taxon>ecological metagenomes</taxon>
    </lineage>
</organism>